<dbReference type="SUPFAM" id="SSF47986">
    <property type="entry name" value="DEATH domain"/>
    <property type="match status" value="3"/>
</dbReference>
<organism evidence="3 4">
    <name type="scientific">Hydra vulgaris</name>
    <name type="common">Hydra</name>
    <name type="synonym">Hydra attenuata</name>
    <dbReference type="NCBI Taxonomy" id="6087"/>
    <lineage>
        <taxon>Eukaryota</taxon>
        <taxon>Metazoa</taxon>
        <taxon>Cnidaria</taxon>
        <taxon>Hydrozoa</taxon>
        <taxon>Hydroidolina</taxon>
        <taxon>Anthoathecata</taxon>
        <taxon>Aplanulata</taxon>
        <taxon>Hydridae</taxon>
        <taxon>Hydra</taxon>
    </lineage>
</organism>
<protein>
    <submittedName>
        <fullName evidence="4">Uncharacterized protein LOC136073164 isoform X2</fullName>
    </submittedName>
</protein>
<feature type="domain" description="Death" evidence="1">
    <location>
        <begin position="194"/>
        <end position="278"/>
    </location>
</feature>
<dbReference type="GeneID" id="136073164"/>
<evidence type="ECO:0000313" key="3">
    <source>
        <dbReference type="Proteomes" id="UP001652625"/>
    </source>
</evidence>
<evidence type="ECO:0000313" key="4">
    <source>
        <dbReference type="RefSeq" id="XP_065673404.1"/>
    </source>
</evidence>
<dbReference type="RefSeq" id="XP_065673404.1">
    <property type="nucleotide sequence ID" value="XM_065817332.1"/>
</dbReference>
<proteinExistence type="predicted"/>
<dbReference type="Pfam" id="PF01335">
    <property type="entry name" value="DED"/>
    <property type="match status" value="1"/>
</dbReference>
<feature type="domain" description="Death" evidence="1">
    <location>
        <begin position="103"/>
        <end position="181"/>
    </location>
</feature>
<evidence type="ECO:0000259" key="2">
    <source>
        <dbReference type="PROSITE" id="PS50168"/>
    </source>
</evidence>
<feature type="domain" description="DED" evidence="2">
    <location>
        <begin position="2"/>
        <end position="79"/>
    </location>
</feature>
<keyword evidence="3" id="KW-1185">Reference proteome</keyword>
<dbReference type="CDD" id="cd01670">
    <property type="entry name" value="Death"/>
    <property type="match status" value="2"/>
</dbReference>
<dbReference type="PANTHER" id="PTHR15077">
    <property type="entry name" value="FAS-ASSOCIATING DEATH DOMAIN-CONTAINING PROTEIN FADD"/>
    <property type="match status" value="1"/>
</dbReference>
<dbReference type="SMART" id="SM00005">
    <property type="entry name" value="DEATH"/>
    <property type="match status" value="2"/>
</dbReference>
<dbReference type="InterPro" id="IPR000488">
    <property type="entry name" value="Death_dom"/>
</dbReference>
<accession>A0ABM4DG46</accession>
<dbReference type="Proteomes" id="UP001652625">
    <property type="component" value="Chromosome 14"/>
</dbReference>
<dbReference type="PROSITE" id="PS50168">
    <property type="entry name" value="DED"/>
    <property type="match status" value="1"/>
</dbReference>
<dbReference type="PROSITE" id="PS50017">
    <property type="entry name" value="DEATH_DOMAIN"/>
    <property type="match status" value="2"/>
</dbReference>
<dbReference type="Pfam" id="PF00531">
    <property type="entry name" value="Death"/>
    <property type="match status" value="2"/>
</dbReference>
<dbReference type="InterPro" id="IPR011029">
    <property type="entry name" value="DEATH-like_dom_sf"/>
</dbReference>
<gene>
    <name evidence="4" type="primary">LOC136073164</name>
</gene>
<evidence type="ECO:0000259" key="1">
    <source>
        <dbReference type="PROSITE" id="PS50017"/>
    </source>
</evidence>
<name>A0ABM4DG46_HYDVU</name>
<reference evidence="4" key="1">
    <citation type="submission" date="2025-08" db="UniProtKB">
        <authorList>
            <consortium name="RefSeq"/>
        </authorList>
    </citation>
    <scope>IDENTIFICATION</scope>
</reference>
<sequence>MDHKKKMIEVGKKLDADNIAVIKYVVARDIGEGIHKITNGLEMIKELERIGYVGENNYDDLIKILYTQKRNDLISIINGEPQPEDNETKIDNHELTPDLVDKVANKVGADWCNFGRHLKLRESELGHIDIDYPKTLTKSVEVLNRWIKIQEKNQFLTWCNLKKELESFNRRDIVKEIQIEYMQEENNAYNDKLTPSQMDLIASKISNNWNDFGRVLNLNENELDHIDIDFKKVHDKAYNVLRQCKQKSKEGYLTWEHLKKELELLNRFDIVEELQEKFKH</sequence>
<dbReference type="InterPro" id="IPR001875">
    <property type="entry name" value="DED_dom"/>
</dbReference>
<dbReference type="Gene3D" id="1.10.533.10">
    <property type="entry name" value="Death Domain, Fas"/>
    <property type="match status" value="3"/>
</dbReference>
<dbReference type="InterPro" id="IPR016729">
    <property type="entry name" value="FADD"/>
</dbReference>